<gene>
    <name evidence="2" type="ORF">FALBO_7832</name>
</gene>
<keyword evidence="1" id="KW-1133">Transmembrane helix</keyword>
<keyword evidence="1" id="KW-0472">Membrane</keyword>
<name>A0A8H4LBR9_9HYPO</name>
<evidence type="ECO:0000313" key="2">
    <source>
        <dbReference type="EMBL" id="KAF4465320.1"/>
    </source>
</evidence>
<dbReference type="EMBL" id="JAADYS010001053">
    <property type="protein sequence ID" value="KAF4465320.1"/>
    <property type="molecule type" value="Genomic_DNA"/>
</dbReference>
<dbReference type="OrthoDB" id="5430750at2759"/>
<evidence type="ECO:0000256" key="1">
    <source>
        <dbReference type="SAM" id="Phobius"/>
    </source>
</evidence>
<proteinExistence type="predicted"/>
<feature type="transmembrane region" description="Helical" evidence="1">
    <location>
        <begin position="416"/>
        <end position="438"/>
    </location>
</feature>
<organism evidence="2 3">
    <name type="scientific">Fusarium albosuccineum</name>
    <dbReference type="NCBI Taxonomy" id="1237068"/>
    <lineage>
        <taxon>Eukaryota</taxon>
        <taxon>Fungi</taxon>
        <taxon>Dikarya</taxon>
        <taxon>Ascomycota</taxon>
        <taxon>Pezizomycotina</taxon>
        <taxon>Sordariomycetes</taxon>
        <taxon>Hypocreomycetidae</taxon>
        <taxon>Hypocreales</taxon>
        <taxon>Nectriaceae</taxon>
        <taxon>Fusarium</taxon>
        <taxon>Fusarium decemcellulare species complex</taxon>
    </lineage>
</organism>
<accession>A0A8H4LBR9</accession>
<keyword evidence="1" id="KW-0812">Transmembrane</keyword>
<comment type="caution">
    <text evidence="2">The sequence shown here is derived from an EMBL/GenBank/DDBJ whole genome shotgun (WGS) entry which is preliminary data.</text>
</comment>
<keyword evidence="3" id="KW-1185">Reference proteome</keyword>
<protein>
    <submittedName>
        <fullName evidence="2">Uncharacterized protein</fullName>
    </submittedName>
</protein>
<sequence length="448" mass="50331">MAPASAPVPTITVTAPNGEQRPVAVFCLPAREEELVPAWELFPLDESSPVAPGPGPGPAAAAANSLLLSDEGMLTLGSCSSSSSARTRPVRGYSVQFAVHMSIQPSMYTVYFTGTSRPCPHLNPRPSHDSQVHPAPDIDNMSFDELWERVKQGHDDIANQKQQEKDDYSYAKLPDIVSDYKTLRVPARDYVENQCRLCKTVFSCQKSVRAHLGVEILLRAEAEEEEDEDEEDEDEDEEIALVEPPRKKQKTEKNVFIDGIGTLLNDEMDLHQLIPLQLESILSSEECAKLMYDDTHSTLSGTYWTIIQLLRTASDWIEESITNLRELVDIMERTFFSTSLPIDTITLISPSEHFQKAAAAAFRQDWEFILTKYRKNGKTLLQRISQKKEVVENLREGLFNATAIQEAAKSKTLNHYIIVFTIVTIFYLPLSFVAVCPLRIRIVQMGQI</sequence>
<dbReference type="AlphaFoldDB" id="A0A8H4LBR9"/>
<evidence type="ECO:0000313" key="3">
    <source>
        <dbReference type="Proteomes" id="UP000554235"/>
    </source>
</evidence>
<reference evidence="2 3" key="1">
    <citation type="submission" date="2020-01" db="EMBL/GenBank/DDBJ databases">
        <title>Identification and distribution of gene clusters putatively required for synthesis of sphingolipid metabolism inhibitors in phylogenetically diverse species of the filamentous fungus Fusarium.</title>
        <authorList>
            <person name="Kim H.-S."/>
            <person name="Busman M."/>
            <person name="Brown D.W."/>
            <person name="Divon H."/>
            <person name="Uhlig S."/>
            <person name="Proctor R.H."/>
        </authorList>
    </citation>
    <scope>NUCLEOTIDE SEQUENCE [LARGE SCALE GENOMIC DNA]</scope>
    <source>
        <strain evidence="2 3">NRRL 20459</strain>
    </source>
</reference>
<dbReference type="Proteomes" id="UP000554235">
    <property type="component" value="Unassembled WGS sequence"/>
</dbReference>